<evidence type="ECO:0000259" key="2">
    <source>
        <dbReference type="Pfam" id="PF04773"/>
    </source>
</evidence>
<evidence type="ECO:0000259" key="3">
    <source>
        <dbReference type="Pfam" id="PF16220"/>
    </source>
</evidence>
<dbReference type="Pfam" id="PF16220">
    <property type="entry name" value="DUF4880"/>
    <property type="match status" value="1"/>
</dbReference>
<dbReference type="EMBL" id="JBHRSU010000003">
    <property type="protein sequence ID" value="MFC3099865.1"/>
    <property type="molecule type" value="Genomic_DNA"/>
</dbReference>
<gene>
    <name evidence="4" type="ORF">ACFODK_03060</name>
</gene>
<accession>A0ABV7EDA7</accession>
<dbReference type="Proteomes" id="UP001595378">
    <property type="component" value="Unassembled WGS sequence"/>
</dbReference>
<proteinExistence type="predicted"/>
<evidence type="ECO:0000313" key="5">
    <source>
        <dbReference type="Proteomes" id="UP001595378"/>
    </source>
</evidence>
<dbReference type="PANTHER" id="PTHR30273">
    <property type="entry name" value="PERIPLASMIC SIGNAL SENSOR AND SIGMA FACTOR ACTIVATOR FECR-RELATED"/>
    <property type="match status" value="1"/>
</dbReference>
<protein>
    <submittedName>
        <fullName evidence="4">FecR family protein</fullName>
    </submittedName>
</protein>
<dbReference type="InterPro" id="IPR012373">
    <property type="entry name" value="Ferrdict_sens_TM"/>
</dbReference>
<feature type="domain" description="FecR protein" evidence="2">
    <location>
        <begin position="103"/>
        <end position="193"/>
    </location>
</feature>
<sequence>MQADEQIRDQALSWALRTGDPAFADWEAFTAWLEADPAHAAAYDAVAAAVADAAEVLAAAPANDDAPLLSVARRRWMGGAIAAALAVVALVGVLNRPGGAELYETAPGETQLIALADGSTIELAGGTVLEMPEGTSTREAVLREGQALFTIVHNDADPFVLLAGADRLVDAGTVFDVKLGQSGLTLGVSEGAVIYNPAAANLRVDAGNGLVARPGRAPVVAALAPELVGEWREGRLTFDMAPLREVAEDLTRATGIAFTARPGGRDQAISGSIVLAPVLADPRSLEGLLGVSLTRRGDGWEIAGQ</sequence>
<dbReference type="RefSeq" id="WP_336918580.1">
    <property type="nucleotide sequence ID" value="NZ_JBANRN010000005.1"/>
</dbReference>
<keyword evidence="5" id="KW-1185">Reference proteome</keyword>
<keyword evidence="1" id="KW-0812">Transmembrane</keyword>
<dbReference type="Pfam" id="PF04773">
    <property type="entry name" value="FecR"/>
    <property type="match status" value="1"/>
</dbReference>
<name>A0ABV7EDA7_9SPHN</name>
<dbReference type="Gene3D" id="2.60.120.1440">
    <property type="match status" value="1"/>
</dbReference>
<feature type="transmembrane region" description="Helical" evidence="1">
    <location>
        <begin position="76"/>
        <end position="94"/>
    </location>
</feature>
<reference evidence="5" key="1">
    <citation type="journal article" date="2019" name="Int. J. Syst. Evol. Microbiol.">
        <title>The Global Catalogue of Microorganisms (GCM) 10K type strain sequencing project: providing services to taxonomists for standard genome sequencing and annotation.</title>
        <authorList>
            <consortium name="The Broad Institute Genomics Platform"/>
            <consortium name="The Broad Institute Genome Sequencing Center for Infectious Disease"/>
            <person name="Wu L."/>
            <person name="Ma J."/>
        </authorList>
    </citation>
    <scope>NUCLEOTIDE SEQUENCE [LARGE SCALE GENOMIC DNA]</scope>
    <source>
        <strain evidence="5">KCTC 52606</strain>
    </source>
</reference>
<evidence type="ECO:0000256" key="1">
    <source>
        <dbReference type="SAM" id="Phobius"/>
    </source>
</evidence>
<dbReference type="PANTHER" id="PTHR30273:SF2">
    <property type="entry name" value="PROTEIN FECR"/>
    <property type="match status" value="1"/>
</dbReference>
<feature type="domain" description="FecR N-terminal" evidence="3">
    <location>
        <begin position="9"/>
        <end position="48"/>
    </location>
</feature>
<dbReference type="PIRSF" id="PIRSF018266">
    <property type="entry name" value="FecR"/>
    <property type="match status" value="1"/>
</dbReference>
<comment type="caution">
    <text evidence="4">The sequence shown here is derived from an EMBL/GenBank/DDBJ whole genome shotgun (WGS) entry which is preliminary data.</text>
</comment>
<organism evidence="4 5">
    <name type="scientific">Alteraurantiacibacter lauratis</name>
    <dbReference type="NCBI Taxonomy" id="2054627"/>
    <lineage>
        <taxon>Bacteria</taxon>
        <taxon>Pseudomonadati</taxon>
        <taxon>Pseudomonadota</taxon>
        <taxon>Alphaproteobacteria</taxon>
        <taxon>Sphingomonadales</taxon>
        <taxon>Erythrobacteraceae</taxon>
        <taxon>Alteraurantiacibacter</taxon>
    </lineage>
</organism>
<keyword evidence="1" id="KW-1133">Transmembrane helix</keyword>
<dbReference type="InterPro" id="IPR032623">
    <property type="entry name" value="FecR_N"/>
</dbReference>
<evidence type="ECO:0000313" key="4">
    <source>
        <dbReference type="EMBL" id="MFC3099865.1"/>
    </source>
</evidence>
<dbReference type="InterPro" id="IPR006860">
    <property type="entry name" value="FecR"/>
</dbReference>
<keyword evidence="1" id="KW-0472">Membrane</keyword>